<accession>A0A166YG37</accession>
<dbReference type="AlphaFoldDB" id="A0A166YG37"/>
<reference evidence="5 6" key="1">
    <citation type="journal article" date="2016" name="Genome Biol. Evol.">
        <title>Divergent and convergent evolution of fungal pathogenicity.</title>
        <authorList>
            <person name="Shang Y."/>
            <person name="Xiao G."/>
            <person name="Zheng P."/>
            <person name="Cen K."/>
            <person name="Zhan S."/>
            <person name="Wang C."/>
        </authorList>
    </citation>
    <scope>NUCLEOTIDE SEQUENCE [LARGE SCALE GENOMIC DNA]</scope>
    <source>
        <strain evidence="5 6">RCEF 4871</strain>
    </source>
</reference>
<evidence type="ECO:0000313" key="5">
    <source>
        <dbReference type="EMBL" id="OAA36869.1"/>
    </source>
</evidence>
<evidence type="ECO:0000259" key="4">
    <source>
        <dbReference type="Pfam" id="PF01494"/>
    </source>
</evidence>
<keyword evidence="6" id="KW-1185">Reference proteome</keyword>
<evidence type="ECO:0000313" key="6">
    <source>
        <dbReference type="Proteomes" id="UP000243498"/>
    </source>
</evidence>
<dbReference type="SUPFAM" id="SSF51905">
    <property type="entry name" value="FAD/NAD(P)-binding domain"/>
    <property type="match status" value="1"/>
</dbReference>
<dbReference type="STRING" id="1081105.A0A166YG37"/>
<proteinExistence type="predicted"/>
<organism evidence="5 6">
    <name type="scientific">Metarhizium rileyi (strain RCEF 4871)</name>
    <name type="common">Nomuraea rileyi</name>
    <dbReference type="NCBI Taxonomy" id="1649241"/>
    <lineage>
        <taxon>Eukaryota</taxon>
        <taxon>Fungi</taxon>
        <taxon>Dikarya</taxon>
        <taxon>Ascomycota</taxon>
        <taxon>Pezizomycotina</taxon>
        <taxon>Sordariomycetes</taxon>
        <taxon>Hypocreomycetidae</taxon>
        <taxon>Hypocreales</taxon>
        <taxon>Clavicipitaceae</taxon>
        <taxon>Metarhizium</taxon>
    </lineage>
</organism>
<feature type="domain" description="FAD-binding" evidence="4">
    <location>
        <begin position="68"/>
        <end position="416"/>
    </location>
</feature>
<dbReference type="GO" id="GO:0004497">
    <property type="term" value="F:monooxygenase activity"/>
    <property type="evidence" value="ECO:0007669"/>
    <property type="project" value="UniProtKB-KW"/>
</dbReference>
<evidence type="ECO:0000256" key="3">
    <source>
        <dbReference type="ARBA" id="ARBA00023002"/>
    </source>
</evidence>
<dbReference type="InterPro" id="IPR002938">
    <property type="entry name" value="FAD-bd"/>
</dbReference>
<dbReference type="Proteomes" id="UP000243498">
    <property type="component" value="Unassembled WGS sequence"/>
</dbReference>
<protein>
    <submittedName>
        <fullName evidence="5">Monooxygenase, FAD-binding protein</fullName>
    </submittedName>
</protein>
<evidence type="ECO:0000256" key="1">
    <source>
        <dbReference type="ARBA" id="ARBA00022630"/>
    </source>
</evidence>
<keyword evidence="3" id="KW-0560">Oxidoreductase</keyword>
<dbReference type="PRINTS" id="PR00420">
    <property type="entry name" value="RNGMNOXGNASE"/>
</dbReference>
<dbReference type="InterPro" id="IPR051704">
    <property type="entry name" value="FAD_aromatic-hydroxylase"/>
</dbReference>
<dbReference type="PANTHER" id="PTHR46865:SF7">
    <property type="entry name" value="MONOOXYGENASE, PUTATIVE (AFU_ORTHOLOGUE AFUA_8G07040)-RELATED"/>
    <property type="match status" value="1"/>
</dbReference>
<evidence type="ECO:0000256" key="2">
    <source>
        <dbReference type="ARBA" id="ARBA00022827"/>
    </source>
</evidence>
<dbReference type="Gene3D" id="3.50.50.60">
    <property type="entry name" value="FAD/NAD(P)-binding domain"/>
    <property type="match status" value="1"/>
</dbReference>
<dbReference type="Pfam" id="PF01494">
    <property type="entry name" value="FAD_binding_3"/>
    <property type="match status" value="1"/>
</dbReference>
<dbReference type="OMA" id="YCASPIA"/>
<dbReference type="GO" id="GO:0071949">
    <property type="term" value="F:FAD binding"/>
    <property type="evidence" value="ECO:0007669"/>
    <property type="project" value="InterPro"/>
</dbReference>
<dbReference type="OrthoDB" id="4935210at2759"/>
<dbReference type="EMBL" id="AZHC01000033">
    <property type="protein sequence ID" value="OAA36869.1"/>
    <property type="molecule type" value="Genomic_DNA"/>
</dbReference>
<keyword evidence="5" id="KW-0503">Monooxygenase</keyword>
<dbReference type="InterPro" id="IPR036188">
    <property type="entry name" value="FAD/NAD-bd_sf"/>
</dbReference>
<comment type="caution">
    <text evidence="5">The sequence shown here is derived from an EMBL/GenBank/DDBJ whole genome shotgun (WGS) entry which is preliminary data.</text>
</comment>
<dbReference type="PANTHER" id="PTHR46865">
    <property type="entry name" value="OXIDOREDUCTASE-RELATED"/>
    <property type="match status" value="1"/>
</dbReference>
<keyword evidence="1" id="KW-0285">Flavoprotein</keyword>
<sequence length="493" mass="54096">MKRIFRTSLLSTSGRTTTHKITSAPSLSQSALQYSRQSSVRRLTTNAPENGLKYSPKAALQSAGVPLNVLIVGAGVAGPALANLLQRSDVNYNITVVERFPELRTAGQQIDLKTHGVKVLRKMDLLDSIKSHCVNETGLEVLDTSGKQIALFGVSPSSEQRPGLTSEYEIMRGDAVKVLYDASLEQNSRLKESAKDGRLTYEFGNSVTDLTQSDDSVHVTFSNGKRRQYDLVVAADGQGSRTRRLAFGQKTSDEAFKSVGIHGAYYSIPKSEGDGTLAKGVSAPGRRMIITRPSGRAVTQVLLYMKDSKQLAQIYKKPIEKQKEFFTVAYQGAGWETDRILSGMKTAKDFYAHELGQIKMKTLHTGRVVLLGDAGYCPTPFTGMGAAGCLVGAYILAGELARHPNNVTKALEMYEQTVQAPVDEFQTLRGPGLDFFFPSSHLGVWFLRNILWAASKLEQIISQRRSNQPVAEDKKPMKNGGWRLPVYPELNLG</sequence>
<gene>
    <name evidence="5" type="ORF">NOR_07389</name>
</gene>
<name>A0A166YG37_METRR</name>
<keyword evidence="2" id="KW-0274">FAD</keyword>